<dbReference type="GO" id="GO:0045724">
    <property type="term" value="P:positive regulation of cilium assembly"/>
    <property type="evidence" value="ECO:0007669"/>
    <property type="project" value="TreeGrafter"/>
</dbReference>
<evidence type="ECO:0000256" key="2">
    <source>
        <dbReference type="ARBA" id="ARBA00016007"/>
    </source>
</evidence>
<dbReference type="GO" id="GO:0036064">
    <property type="term" value="C:ciliary basal body"/>
    <property type="evidence" value="ECO:0007669"/>
    <property type="project" value="TreeGrafter"/>
</dbReference>
<organism evidence="6 7">
    <name type="scientific">Pantherophis guttatus</name>
    <name type="common">Corn snake</name>
    <name type="synonym">Elaphe guttata</name>
    <dbReference type="NCBI Taxonomy" id="94885"/>
    <lineage>
        <taxon>Eukaryota</taxon>
        <taxon>Metazoa</taxon>
        <taxon>Chordata</taxon>
        <taxon>Craniata</taxon>
        <taxon>Vertebrata</taxon>
        <taxon>Euteleostomi</taxon>
        <taxon>Lepidosauria</taxon>
        <taxon>Squamata</taxon>
        <taxon>Bifurcata</taxon>
        <taxon>Unidentata</taxon>
        <taxon>Episquamata</taxon>
        <taxon>Toxicofera</taxon>
        <taxon>Serpentes</taxon>
        <taxon>Colubroidea</taxon>
        <taxon>Colubridae</taxon>
        <taxon>Colubrinae</taxon>
        <taxon>Pantherophis</taxon>
    </lineage>
</organism>
<dbReference type="PANTHER" id="PTHR31259">
    <property type="entry name" value="ENDOSOME-ASSOCIATED TRAFFICKING REGULATOR 1"/>
    <property type="match status" value="1"/>
</dbReference>
<dbReference type="GO" id="GO:0030496">
    <property type="term" value="C:midbody"/>
    <property type="evidence" value="ECO:0007669"/>
    <property type="project" value="TreeGrafter"/>
</dbReference>
<evidence type="ECO:0000313" key="6">
    <source>
        <dbReference type="Proteomes" id="UP001652622"/>
    </source>
</evidence>
<gene>
    <name evidence="7" type="primary">LOC117655419</name>
</gene>
<feature type="coiled-coil region" evidence="4">
    <location>
        <begin position="212"/>
        <end position="306"/>
    </location>
</feature>
<dbReference type="GO" id="GO:0032465">
    <property type="term" value="P:regulation of cytokinesis"/>
    <property type="evidence" value="ECO:0007669"/>
    <property type="project" value="TreeGrafter"/>
</dbReference>
<comment type="similarity">
    <text evidence="1">Belongs to the ENTR1 family.</text>
</comment>
<dbReference type="InterPro" id="IPR026757">
    <property type="entry name" value="ENTR1"/>
</dbReference>
<dbReference type="Proteomes" id="UP001652622">
    <property type="component" value="Unplaced"/>
</dbReference>
<dbReference type="KEGG" id="pgut:117655419"/>
<dbReference type="RefSeq" id="XP_034258746.1">
    <property type="nucleotide sequence ID" value="XM_034402855.2"/>
</dbReference>
<dbReference type="GeneID" id="117655419"/>
<dbReference type="FunCoup" id="A0A6P9ASD4">
    <property type="interactions" value="467"/>
</dbReference>
<dbReference type="InParanoid" id="A0A6P9ASD4"/>
<proteinExistence type="inferred from homology"/>
<evidence type="ECO:0000256" key="1">
    <source>
        <dbReference type="ARBA" id="ARBA00007791"/>
    </source>
</evidence>
<evidence type="ECO:0000256" key="3">
    <source>
        <dbReference type="ARBA" id="ARBA00023054"/>
    </source>
</evidence>
<sequence>MPRPPLASCSHARALKDDEEEIQPCFHHHVPTTPGDHVKNHSSSGDNQMKNSNDPPASSLKGLVKNKNRGTSRQHEGKNRNNKKKLSRQNLVLEEVSLSPEPLGLSLEFQEPLYKEATVSTHLSDDDDDWREKFPPSSYDKTHLYRICNVTQCDPFDYNSAILSGMETFCSWPFNDNDPCTGCPSHAKVTESYTSHEEPIEEVDFVSSQLSYQELKEENSMLRRKIKRIQNFSESQTQMVRNLERTLQATMNKEEKEAQDLEALMQQAEQNLQSMTQRALKAESNIEKLKQEMSFLQAELTCYKVENESLRSGQSTNMGAVKQHVDIALQNLLRVTNHAHATIHQLVFGAETLTLVADLLKSVGRMSEVEKEEEEEEQT</sequence>
<evidence type="ECO:0000256" key="4">
    <source>
        <dbReference type="SAM" id="Coils"/>
    </source>
</evidence>
<dbReference type="GO" id="GO:0055037">
    <property type="term" value="C:recycling endosome"/>
    <property type="evidence" value="ECO:0007669"/>
    <property type="project" value="TreeGrafter"/>
</dbReference>
<dbReference type="GO" id="GO:0005769">
    <property type="term" value="C:early endosome"/>
    <property type="evidence" value="ECO:0007669"/>
    <property type="project" value="TreeGrafter"/>
</dbReference>
<keyword evidence="3 4" id="KW-0175">Coiled coil</keyword>
<dbReference type="OMA" id="CIGCPSH"/>
<accession>A0A6P9ASD4</accession>
<dbReference type="PANTHER" id="PTHR31259:SF3">
    <property type="entry name" value="ENDOSOME-ASSOCIATED-TRAFFICKING REGULATOR 1"/>
    <property type="match status" value="1"/>
</dbReference>
<feature type="compositionally biased region" description="Polar residues" evidence="5">
    <location>
        <begin position="41"/>
        <end position="56"/>
    </location>
</feature>
<keyword evidence="6" id="KW-1185">Reference proteome</keyword>
<feature type="region of interest" description="Disordered" evidence="5">
    <location>
        <begin position="26"/>
        <end position="88"/>
    </location>
</feature>
<name>A0A6P9ASD4_PANGU</name>
<dbReference type="GO" id="GO:0005813">
    <property type="term" value="C:centrosome"/>
    <property type="evidence" value="ECO:0007669"/>
    <property type="project" value="TreeGrafter"/>
</dbReference>
<evidence type="ECO:0000256" key="5">
    <source>
        <dbReference type="SAM" id="MobiDB-lite"/>
    </source>
</evidence>
<dbReference type="AlphaFoldDB" id="A0A6P9ASD4"/>
<protein>
    <recommendedName>
        <fullName evidence="2">Endosome-associated-trafficking regulator 1</fullName>
    </recommendedName>
</protein>
<reference evidence="7" key="1">
    <citation type="submission" date="2025-08" db="UniProtKB">
        <authorList>
            <consortium name="RefSeq"/>
        </authorList>
    </citation>
    <scope>IDENTIFICATION</scope>
    <source>
        <tissue evidence="7">Blood</tissue>
    </source>
</reference>
<evidence type="ECO:0000313" key="7">
    <source>
        <dbReference type="RefSeq" id="XP_034258746.1"/>
    </source>
</evidence>
<dbReference type="GO" id="GO:1903566">
    <property type="term" value="P:positive regulation of protein localization to cilium"/>
    <property type="evidence" value="ECO:0007669"/>
    <property type="project" value="TreeGrafter"/>
</dbReference>